<dbReference type="Pfam" id="PF23450">
    <property type="entry name" value="KIAA2026_hel"/>
    <property type="match status" value="1"/>
</dbReference>
<evidence type="ECO:0000256" key="2">
    <source>
        <dbReference type="SAM" id="Coils"/>
    </source>
</evidence>
<reference evidence="5" key="1">
    <citation type="submission" date="2025-08" db="UniProtKB">
        <authorList>
            <consortium name="Ensembl"/>
        </authorList>
    </citation>
    <scope>IDENTIFICATION</scope>
</reference>
<proteinExistence type="predicted"/>
<evidence type="ECO:0000313" key="6">
    <source>
        <dbReference type="Proteomes" id="UP000694522"/>
    </source>
</evidence>
<feature type="coiled-coil region" evidence="2">
    <location>
        <begin position="250"/>
        <end position="278"/>
    </location>
</feature>
<dbReference type="SMART" id="SM00297">
    <property type="entry name" value="BROMO"/>
    <property type="match status" value="1"/>
</dbReference>
<keyword evidence="1" id="KW-0103">Bromodomain</keyword>
<evidence type="ECO:0000256" key="3">
    <source>
        <dbReference type="SAM" id="MobiDB-lite"/>
    </source>
</evidence>
<dbReference type="InterPro" id="IPR056522">
    <property type="entry name" value="KIAA2026_hel"/>
</dbReference>
<organism evidence="5 6">
    <name type="scientific">Amazona collaria</name>
    <name type="common">yellow-billed parrot</name>
    <dbReference type="NCBI Taxonomy" id="241587"/>
    <lineage>
        <taxon>Eukaryota</taxon>
        <taxon>Metazoa</taxon>
        <taxon>Chordata</taxon>
        <taxon>Craniata</taxon>
        <taxon>Vertebrata</taxon>
        <taxon>Euteleostomi</taxon>
        <taxon>Archelosauria</taxon>
        <taxon>Archosauria</taxon>
        <taxon>Dinosauria</taxon>
        <taxon>Saurischia</taxon>
        <taxon>Theropoda</taxon>
        <taxon>Coelurosauria</taxon>
        <taxon>Aves</taxon>
        <taxon>Neognathae</taxon>
        <taxon>Neoaves</taxon>
        <taxon>Telluraves</taxon>
        <taxon>Australaves</taxon>
        <taxon>Psittaciformes</taxon>
        <taxon>Psittacidae</taxon>
        <taxon>Amazona</taxon>
    </lineage>
</organism>
<name>A0A8B9GI48_9PSIT</name>
<feature type="compositionally biased region" description="Polar residues" evidence="3">
    <location>
        <begin position="937"/>
        <end position="949"/>
    </location>
</feature>
<evidence type="ECO:0000256" key="1">
    <source>
        <dbReference type="ARBA" id="ARBA00023117"/>
    </source>
</evidence>
<dbReference type="InterPro" id="IPR040214">
    <property type="entry name" value="BRD10"/>
</dbReference>
<accession>A0A8B9GI48</accession>
<sequence>MLKSRPCAGSHPGAGEAPCVSGVGDMDSAEPAGAAAGDLSADRPAVSHLHGEEEPDKEGDEEGGKSGGCSWEQSLNPELQQGYRILREFLLEKYRPLTAPFLKPLADQASIREEGAASLSGRKSSHSFQHSPAGMWLLKMEEKFSRGQYAGIADFVGDFRLMLETCYRLNGVDHWLSKQAQKLEMMLEQKLALLSRHLREKTSIAVTSRGCYGLEDEKGAACISTRRRSMPRNVVGLSTGMFESVMVQVLRQEEHLRAKEEKRLREQERKEAEEASQKEIEEWEQSLLAQAAPTRMETMWEIPAIGHFLCLAQQILNLPEIVFYELERCLLMPQCNAFLSKIMTSLLSPPHRRSTLHRRPTLSYGTWEAALRQKVRHWYNVVGQTDNPNSSAEKLGLCPQFFKVLGEVNPLESKPFHELPFCQKVWLLKGLCDFVYETQKDVQDAVLGQPIHECREVILGYDYLENAYVHFPQFCGADVRIYKQKPFQAPEFPSPPIKVRKVSHIKLEKVKRVYVRKSNGEVSSGGREELLHHSKAEAEKTMDSIVSCPEKNPYIDSFRVTAEEINCEIKPSRFYDIKKTGCYKENLGSLSSSGETVCMGGHLSSGEIKTLENGHSFSEMARVKAEISPFKENTLKACQMHVNGTHNYDNQDINYQESAKETMLEKSLRNNEKLNKLRAKKKKKKKKKLKDIINENLQRKFDDLQKKREIHLHPFKSYKTEIQNKLFIIKKKAKHKKHKSGKKSVSKKAITKKRKGVTKSAIPEFQLICTNLDELRELITKIENELKDLEDIKKKSGRWYHRKQAVKELHGTLIRLLNELLPWEPKLMKAFQRNRSRLKKDYDDFKRHPDHDKFNRELWSNDESEVDSGKDSFAVVCGKSSESAEHVEVSKKDHPNNDEMKLLEMNLLAGKNRILKKESTSKETQKTLPKCIKRQSKQNSCLDQSTNELSPRKKAKLSTSEAAVQISESSLQPDSCLAELKQFEGSTPESFSLTDPTTSVSNFLKGTKPIQALLAKNTGNKVTLTNQLSPPTGISVSTSEKTVSPPLEPALIKPALPSQTSSKTPLQMVYKMPDVHCVPVDLQNSSVKIQMQPVMDPKTGEKVMQQVLILPKNFLIQQKEGKIVSKDIQSLHQKSSELHCTTSPEISNVSVSLTSVLVTGPANASIQSPSTIFNKNITHLSQTTGPLNTAQPLTAVTSAGNLLSSTVKVSQTETDKIKATASAATSPVSLTSPTLSTASQSLIPATALSGSTNTTSACHSLASQQTTDSFETRQELKTVCVRESQSILVTTRGGNTGIVKVRTNPDQISPSLSSSSIFTYAPQLQAFLVPKPTALSCSALPSIPTATSGLPHSGQSSLSGFDPSTASSVNIPAFPADFTQATEKNIKLTLHQPAVGGTLGQVIGNSSCVSSLSSSISLASNLMSTTPNSPVSVTGTGQSNTVVTPDSSVLQQDDITTKTVTQSESNSATTRDLISGMPVQKLTFLTNPPIFSPCGASGVSIIPSPASAGVNTPKFIFINTQIANGPSTTSLVAESLKHNLPSSLSKTFVSATEQPQLILIPSTVGAPIRINSSPSIAQVKDVKIGLNIGQTIVNTKGNAQQAPPVNILHSAISKGEDKKNMGLTLSLTGSNTLVPVPSFVSQSAVSVTESVCVTTKAENAVPVTTSNASVESVSVTSSGIPSVTRPTVLVGGSDPLRIRPVMSSRLCISNTGNTVGISTVKTGHLASSVLISATQPAVSPQNLASALQFPVISLPGSGTTPHKVLCTVPQLAAVPAPPPVAKSQLPTLLHFQSSGVSAAMPSNAGIHKPESVLPRPSQNTGKVISFPSFSSLQCQQMPPSTEKQSNTYTCASTIHMPAASPTVTSKAGCQLYEPCIQQKIVINTCMPLAPGTQIMINGTRFVVPPQGLVAGSHVLLLSCNTKQTPSTINCGQEAQDVPVVNPVTSKIMLAPSNSLSWQIPKHPLKSSTKIVNSFGSSDPLPIVHATPQIFSTPANSCTPLSAATPSTSSVIKSPVNVVAASSVVSAIHLPNSHLPSNTSVLHLDTSIKKLLVSPEGAILNAINTPASKVSSMSSTLLPVAVSTSRNPTTVFPASQSSCLDKPDKAAS</sequence>
<dbReference type="Proteomes" id="UP000694522">
    <property type="component" value="Unplaced"/>
</dbReference>
<dbReference type="SUPFAM" id="SSF47370">
    <property type="entry name" value="Bromodomain"/>
    <property type="match status" value="1"/>
</dbReference>
<dbReference type="CDD" id="cd04369">
    <property type="entry name" value="Bromodomain"/>
    <property type="match status" value="1"/>
</dbReference>
<keyword evidence="6" id="KW-1185">Reference proteome</keyword>
<feature type="region of interest" description="Disordered" evidence="3">
    <location>
        <begin position="919"/>
        <end position="956"/>
    </location>
</feature>
<feature type="region of interest" description="Disordered" evidence="3">
    <location>
        <begin position="1"/>
        <end position="73"/>
    </location>
</feature>
<dbReference type="PANTHER" id="PTHR31095:SF3">
    <property type="entry name" value="RIKEN CDNA 9930021J03 GENE"/>
    <property type="match status" value="1"/>
</dbReference>
<keyword evidence="2" id="KW-0175">Coiled coil</keyword>
<dbReference type="Ensembl" id="ENSACOT00000025447.1">
    <property type="protein sequence ID" value="ENSACOP00000024605.1"/>
    <property type="gene ID" value="ENSACOG00000016528.1"/>
</dbReference>
<evidence type="ECO:0000259" key="4">
    <source>
        <dbReference type="SMART" id="SM00297"/>
    </source>
</evidence>
<feature type="region of interest" description="Disordered" evidence="3">
    <location>
        <begin position="733"/>
        <end position="752"/>
    </location>
</feature>
<dbReference type="Gene3D" id="1.20.920.10">
    <property type="entry name" value="Bromodomain-like"/>
    <property type="match status" value="1"/>
</dbReference>
<feature type="domain" description="Bromo" evidence="4">
    <location>
        <begin position="90"/>
        <end position="196"/>
    </location>
</feature>
<dbReference type="PANTHER" id="PTHR31095">
    <property type="entry name" value="RIKEN CDNA 9930021J03 GENE"/>
    <property type="match status" value="1"/>
</dbReference>
<reference evidence="5" key="2">
    <citation type="submission" date="2025-09" db="UniProtKB">
        <authorList>
            <consortium name="Ensembl"/>
        </authorList>
    </citation>
    <scope>IDENTIFICATION</scope>
</reference>
<dbReference type="InterPro" id="IPR036427">
    <property type="entry name" value="Bromodomain-like_sf"/>
</dbReference>
<protein>
    <submittedName>
        <fullName evidence="5">KIAA2026</fullName>
    </submittedName>
</protein>
<feature type="region of interest" description="Disordered" evidence="3">
    <location>
        <begin position="1033"/>
        <end position="1059"/>
    </location>
</feature>
<evidence type="ECO:0000313" key="5">
    <source>
        <dbReference type="Ensembl" id="ENSACOP00000024605.1"/>
    </source>
</evidence>
<feature type="compositionally biased region" description="Polar residues" evidence="3">
    <location>
        <begin position="1033"/>
        <end position="1042"/>
    </location>
</feature>
<dbReference type="InterPro" id="IPR001487">
    <property type="entry name" value="Bromodomain"/>
</dbReference>